<dbReference type="InterPro" id="IPR019674">
    <property type="entry name" value="Lipoprotein_LpqN/LpqT-like"/>
</dbReference>
<evidence type="ECO:0000313" key="3">
    <source>
        <dbReference type="Proteomes" id="UP000077519"/>
    </source>
</evidence>
<dbReference type="AlphaFoldDB" id="A0A177YEA7"/>
<evidence type="ECO:0000256" key="1">
    <source>
        <dbReference type="ARBA" id="ARBA00022729"/>
    </source>
</evidence>
<dbReference type="EMBL" id="LVHI01000014">
    <property type="protein sequence ID" value="OAK53886.1"/>
    <property type="molecule type" value="Genomic_DNA"/>
</dbReference>
<organism evidence="2 3">
    <name type="scientific">Rhodococcoides kyotonense</name>
    <dbReference type="NCBI Taxonomy" id="398843"/>
    <lineage>
        <taxon>Bacteria</taxon>
        <taxon>Bacillati</taxon>
        <taxon>Actinomycetota</taxon>
        <taxon>Actinomycetes</taxon>
        <taxon>Mycobacteriales</taxon>
        <taxon>Nocardiaceae</taxon>
        <taxon>Rhodococcoides</taxon>
    </lineage>
</organism>
<gene>
    <name evidence="2" type="ORF">A3K89_21485</name>
</gene>
<dbReference type="RefSeq" id="WP_068426512.1">
    <property type="nucleotide sequence ID" value="NZ_LVHI01000014.1"/>
</dbReference>
<accession>A0A177YEA7</accession>
<sequence>MTEVDGNGSGGMTVAQYLSVNGIAVTPSDSVLAATLGIAASAPAGWQAAPVGQFPGATEVLVEPGLVENGFAPNAVLLVGKLSEPVDAQALLDCSFTDARVMPGWVELEAQAENLGPWPARFIRGSFAAEQLDLAVTTRYAVVGVDDQFLVQLTVTVLADQIDKLAFDIDAINSGLFTDIS</sequence>
<protein>
    <recommendedName>
        <fullName evidence="4">Lipoprotein LpqN</fullName>
    </recommendedName>
</protein>
<reference evidence="2 3" key="1">
    <citation type="submission" date="2016-03" db="EMBL/GenBank/DDBJ databases">
        <title>Genome sequence of Rhodococcus kyotonensis KB10.</title>
        <authorList>
            <person name="Jeong H."/>
            <person name="Hong C.E."/>
            <person name="Jo S.H."/>
            <person name="Park J.M."/>
        </authorList>
    </citation>
    <scope>NUCLEOTIDE SEQUENCE [LARGE SCALE GENOMIC DNA]</scope>
    <source>
        <strain evidence="2 3">KB10</strain>
    </source>
</reference>
<evidence type="ECO:0000313" key="2">
    <source>
        <dbReference type="EMBL" id="OAK53886.1"/>
    </source>
</evidence>
<name>A0A177YEA7_9NOCA</name>
<comment type="caution">
    <text evidence="2">The sequence shown here is derived from an EMBL/GenBank/DDBJ whole genome shotgun (WGS) entry which is preliminary data.</text>
</comment>
<dbReference type="Proteomes" id="UP000077519">
    <property type="component" value="Unassembled WGS sequence"/>
</dbReference>
<keyword evidence="3" id="KW-1185">Reference proteome</keyword>
<evidence type="ECO:0008006" key="4">
    <source>
        <dbReference type="Google" id="ProtNLM"/>
    </source>
</evidence>
<dbReference type="Pfam" id="PF10738">
    <property type="entry name" value="Lpp-LpqN"/>
    <property type="match status" value="1"/>
</dbReference>
<dbReference type="Gene3D" id="3.40.1000.10">
    <property type="entry name" value="Mog1/PsbP, alpha/beta/alpha sandwich"/>
    <property type="match status" value="1"/>
</dbReference>
<proteinExistence type="predicted"/>
<keyword evidence="1" id="KW-0732">Signal</keyword>